<feature type="region of interest" description="Disordered" evidence="1">
    <location>
        <begin position="45"/>
        <end position="73"/>
    </location>
</feature>
<feature type="compositionally biased region" description="Polar residues" evidence="1">
    <location>
        <begin position="57"/>
        <end position="73"/>
    </location>
</feature>
<sequence>MESDSPQQPSSSMSFPAILQQLEITTTVQRVWGVEPNKELIPLSKASQREEVETEQMRQSPTQPSMVAGSQSATFKQGDLVTATGESLLFGFLK</sequence>
<keyword evidence="3" id="KW-1185">Reference proteome</keyword>
<name>A0A9J6A9R0_SOLCO</name>
<comment type="caution">
    <text evidence="2">The sequence shown here is derived from an EMBL/GenBank/DDBJ whole genome shotgun (WGS) entry which is preliminary data.</text>
</comment>
<proteinExistence type="predicted"/>
<gene>
    <name evidence="2" type="ORF">H5410_006204</name>
</gene>
<evidence type="ECO:0000256" key="1">
    <source>
        <dbReference type="SAM" id="MobiDB-lite"/>
    </source>
</evidence>
<accession>A0A9J6A9R0</accession>
<dbReference type="EMBL" id="JACXVP010000002">
    <property type="protein sequence ID" value="KAG5620986.1"/>
    <property type="molecule type" value="Genomic_DNA"/>
</dbReference>
<protein>
    <submittedName>
        <fullName evidence="2">Uncharacterized protein</fullName>
    </submittedName>
</protein>
<reference evidence="2 3" key="1">
    <citation type="submission" date="2020-09" db="EMBL/GenBank/DDBJ databases">
        <title>De no assembly of potato wild relative species, Solanum commersonii.</title>
        <authorList>
            <person name="Cho K."/>
        </authorList>
    </citation>
    <scope>NUCLEOTIDE SEQUENCE [LARGE SCALE GENOMIC DNA]</scope>
    <source>
        <strain evidence="2">LZ3.2</strain>
        <tissue evidence="2">Leaf</tissue>
    </source>
</reference>
<evidence type="ECO:0000313" key="2">
    <source>
        <dbReference type="EMBL" id="KAG5620986.1"/>
    </source>
</evidence>
<organism evidence="2 3">
    <name type="scientific">Solanum commersonii</name>
    <name type="common">Commerson's wild potato</name>
    <name type="synonym">Commerson's nightshade</name>
    <dbReference type="NCBI Taxonomy" id="4109"/>
    <lineage>
        <taxon>Eukaryota</taxon>
        <taxon>Viridiplantae</taxon>
        <taxon>Streptophyta</taxon>
        <taxon>Embryophyta</taxon>
        <taxon>Tracheophyta</taxon>
        <taxon>Spermatophyta</taxon>
        <taxon>Magnoliopsida</taxon>
        <taxon>eudicotyledons</taxon>
        <taxon>Gunneridae</taxon>
        <taxon>Pentapetalae</taxon>
        <taxon>asterids</taxon>
        <taxon>lamiids</taxon>
        <taxon>Solanales</taxon>
        <taxon>Solanaceae</taxon>
        <taxon>Solanoideae</taxon>
        <taxon>Solaneae</taxon>
        <taxon>Solanum</taxon>
    </lineage>
</organism>
<dbReference type="AlphaFoldDB" id="A0A9J6A9R0"/>
<evidence type="ECO:0000313" key="3">
    <source>
        <dbReference type="Proteomes" id="UP000824120"/>
    </source>
</evidence>
<dbReference type="Proteomes" id="UP000824120">
    <property type="component" value="Chromosome 2"/>
</dbReference>